<organism evidence="4 6">
    <name type="scientific">Vibrio breoganii</name>
    <dbReference type="NCBI Taxonomy" id="553239"/>
    <lineage>
        <taxon>Bacteria</taxon>
        <taxon>Pseudomonadati</taxon>
        <taxon>Pseudomonadota</taxon>
        <taxon>Gammaproteobacteria</taxon>
        <taxon>Vibrionales</taxon>
        <taxon>Vibrionaceae</taxon>
        <taxon>Vibrio</taxon>
    </lineage>
</organism>
<sequence>MSVQQVKFTKEDKKSLQHYFRIADTIADLIGPHCEVLIHSFESLENSVVKIVNGHHTGREIGSPITDLGLRMWSEFERTGEVSPKCYFTKSSDGAMMKSTTCVLAGENGKAIGMLCINMNLSHPFPEIMKTLMPDVSVSNFLENEHFSTSAGDVIYQALEQAIHEVDGDPSVTPKGRNKAITKHLFDNGIFELKETTTQVAEKLGITRQAIYKFLREFKSETTEILN</sequence>
<dbReference type="Pfam" id="PF08348">
    <property type="entry name" value="PAS_6"/>
    <property type="match status" value="1"/>
</dbReference>
<protein>
    <recommendedName>
        <fullName evidence="7">Transcriptional regulator</fullName>
    </recommendedName>
</protein>
<dbReference type="AlphaFoldDB" id="A0AAJ5EN56"/>
<accession>A0AAJ5EN56</accession>
<evidence type="ECO:0000313" key="4">
    <source>
        <dbReference type="EMBL" id="PMP09043.1"/>
    </source>
</evidence>
<evidence type="ECO:0008006" key="7">
    <source>
        <dbReference type="Google" id="ProtNLM"/>
    </source>
</evidence>
<dbReference type="PANTHER" id="PTHR35568">
    <property type="entry name" value="TRANSCRIPTIONAL REGULATOR DAUR"/>
    <property type="match status" value="1"/>
</dbReference>
<dbReference type="KEGG" id="vbr:A6E01_18420"/>
<reference evidence="3 5" key="1">
    <citation type="submission" date="2016-06" db="EMBL/GenBank/DDBJ databases">
        <title>Adaptive Radiation by Waves of Gene Transfer Leads to Fine-Scale Resource Partitioning in Marine Microbes.</title>
        <authorList>
            <person name="Hehemann J.-H."/>
            <person name="Arevalo P."/>
            <person name="Datta M.S."/>
            <person name="Yu X."/>
            <person name="Corzett C."/>
            <person name="Henschel A."/>
            <person name="Preheim S.P."/>
            <person name="Timberlake S."/>
            <person name="Alm E.J."/>
            <person name="Polz M.F."/>
        </authorList>
    </citation>
    <scope>NUCLEOTIDE SEQUENCE [LARGE SCALE GENOMIC DNA]</scope>
    <source>
        <strain evidence="3 5">FF50</strain>
    </source>
</reference>
<gene>
    <name evidence="3" type="ORF">A6E01_18420</name>
    <name evidence="4" type="ORF">BCS93_13010</name>
</gene>
<dbReference type="RefSeq" id="WP_017030179.1">
    <property type="nucleotide sequence ID" value="NZ_AP024865.1"/>
</dbReference>
<reference evidence="4" key="3">
    <citation type="submission" date="2016-07" db="EMBL/GenBank/DDBJ databases">
        <authorList>
            <person name="Kauffman K."/>
            <person name="Arevalo P."/>
            <person name="Polz M.F."/>
        </authorList>
    </citation>
    <scope>NUCLEOTIDE SEQUENCE</scope>
    <source>
        <strain evidence="4">10N.222.49.A5</strain>
    </source>
</reference>
<proteinExistence type="predicted"/>
<dbReference type="EMBL" id="MDBO01000089">
    <property type="protein sequence ID" value="PMP09043.1"/>
    <property type="molecule type" value="Genomic_DNA"/>
</dbReference>
<reference evidence="6" key="2">
    <citation type="submission" date="2016-07" db="EMBL/GenBank/DDBJ databases">
        <title>Nontailed viruses are major unrecognized killers of bacteria in the ocean.</title>
        <authorList>
            <person name="Kauffman K."/>
            <person name="Hussain F."/>
            <person name="Yang J."/>
            <person name="Arevalo P."/>
            <person name="Brown J."/>
            <person name="Cutler M."/>
            <person name="Kelly L."/>
            <person name="Polz M.F."/>
        </authorList>
    </citation>
    <scope>NUCLEOTIDE SEQUENCE [LARGE SCALE GENOMIC DNA]</scope>
    <source>
        <strain evidence="6">10N.222.49.A5</strain>
    </source>
</reference>
<dbReference type="GeneID" id="77307091"/>
<evidence type="ECO:0000313" key="3">
    <source>
        <dbReference type="EMBL" id="ANO35147.1"/>
    </source>
</evidence>
<reference evidence="4" key="4">
    <citation type="journal article" date="2018" name="Nature">
        <title>A major lineage of non-tailed dsDNA viruses as unrecognized killers of marine bacteria.</title>
        <authorList>
            <person name="Kauffman K.M."/>
            <person name="Hussain F.A."/>
            <person name="Yang J."/>
            <person name="Arevalo P."/>
            <person name="Brown J.M."/>
            <person name="Chang W.K."/>
            <person name="VanInsberghe D."/>
            <person name="Elsherbini J."/>
            <person name="Sharma R.S."/>
            <person name="Cutler M.B."/>
            <person name="Kelly L."/>
            <person name="Polz M.F."/>
        </authorList>
    </citation>
    <scope>NUCLEOTIDE SEQUENCE</scope>
    <source>
        <strain evidence="4">10N.222.49.A5</strain>
    </source>
</reference>
<evidence type="ECO:0000313" key="6">
    <source>
        <dbReference type="Proteomes" id="UP000235611"/>
    </source>
</evidence>
<evidence type="ECO:0000259" key="1">
    <source>
        <dbReference type="Pfam" id="PF08348"/>
    </source>
</evidence>
<dbReference type="InterPro" id="IPR039446">
    <property type="entry name" value="DauR-like"/>
</dbReference>
<dbReference type="InterPro" id="IPR039445">
    <property type="entry name" value="DauR-like_HTH"/>
</dbReference>
<feature type="domain" description="Transcriptional regulator DauR-like HTH" evidence="2">
    <location>
        <begin position="157"/>
        <end position="216"/>
    </location>
</feature>
<dbReference type="InterPro" id="IPR013559">
    <property type="entry name" value="YheO"/>
</dbReference>
<dbReference type="Proteomes" id="UP000092018">
    <property type="component" value="Chromosome 2"/>
</dbReference>
<dbReference type="PANTHER" id="PTHR35568:SF1">
    <property type="entry name" value="TRANSCRIPTIONAL REGULATOR DAUR"/>
    <property type="match status" value="1"/>
</dbReference>
<dbReference type="EMBL" id="CP016178">
    <property type="protein sequence ID" value="ANO35147.1"/>
    <property type="molecule type" value="Genomic_DNA"/>
</dbReference>
<evidence type="ECO:0000313" key="5">
    <source>
        <dbReference type="Proteomes" id="UP000092018"/>
    </source>
</evidence>
<feature type="domain" description="YheO-like" evidence="1">
    <location>
        <begin position="16"/>
        <end position="124"/>
    </location>
</feature>
<evidence type="ECO:0000259" key="2">
    <source>
        <dbReference type="Pfam" id="PF13309"/>
    </source>
</evidence>
<dbReference type="Proteomes" id="UP000235611">
    <property type="component" value="Unassembled WGS sequence"/>
</dbReference>
<dbReference type="Pfam" id="PF13309">
    <property type="entry name" value="HTH_22"/>
    <property type="match status" value="1"/>
</dbReference>
<name>A0AAJ5EN56_9VIBR</name>